<reference evidence="2" key="1">
    <citation type="submission" date="2025-08" db="UniProtKB">
        <authorList>
            <consortium name="Ensembl"/>
        </authorList>
    </citation>
    <scope>IDENTIFICATION</scope>
</reference>
<organism evidence="2 3">
    <name type="scientific">Athene cunicularia</name>
    <name type="common">Burrowing owl</name>
    <name type="synonym">Speotyto cunicularia</name>
    <dbReference type="NCBI Taxonomy" id="194338"/>
    <lineage>
        <taxon>Eukaryota</taxon>
        <taxon>Metazoa</taxon>
        <taxon>Chordata</taxon>
        <taxon>Craniata</taxon>
        <taxon>Vertebrata</taxon>
        <taxon>Euteleostomi</taxon>
        <taxon>Archelosauria</taxon>
        <taxon>Archosauria</taxon>
        <taxon>Dinosauria</taxon>
        <taxon>Saurischia</taxon>
        <taxon>Theropoda</taxon>
        <taxon>Coelurosauria</taxon>
        <taxon>Aves</taxon>
        <taxon>Neognathae</taxon>
        <taxon>Neoaves</taxon>
        <taxon>Telluraves</taxon>
        <taxon>Strigiformes</taxon>
        <taxon>Strigidae</taxon>
        <taxon>Athene</taxon>
    </lineage>
</organism>
<feature type="transmembrane region" description="Helical" evidence="1">
    <location>
        <begin position="146"/>
        <end position="169"/>
    </location>
</feature>
<evidence type="ECO:0000256" key="1">
    <source>
        <dbReference type="SAM" id="Phobius"/>
    </source>
</evidence>
<keyword evidence="1" id="KW-0472">Membrane</keyword>
<accession>A0A663LIU0</accession>
<keyword evidence="3" id="KW-1185">Reference proteome</keyword>
<dbReference type="Ensembl" id="ENSACUT00000000242.1">
    <property type="protein sequence ID" value="ENSACUP00000000226.1"/>
    <property type="gene ID" value="ENSACUG00000000165.1"/>
</dbReference>
<proteinExistence type="predicted"/>
<dbReference type="AlphaFoldDB" id="A0A663LIU0"/>
<keyword evidence="1" id="KW-0812">Transmembrane</keyword>
<name>A0A663LIU0_ATHCN</name>
<evidence type="ECO:0000313" key="2">
    <source>
        <dbReference type="Ensembl" id="ENSACUP00000000226.1"/>
    </source>
</evidence>
<dbReference type="OMA" id="NHFSCLE"/>
<protein>
    <submittedName>
        <fullName evidence="2">Uncharacterized protein</fullName>
    </submittedName>
</protein>
<evidence type="ECO:0000313" key="3">
    <source>
        <dbReference type="Proteomes" id="UP000472269"/>
    </source>
</evidence>
<sequence length="226" mass="25803">MAEDHGLGNGDSTVDITESLELLISVIAQNVILLNSVQRLLLSLQFDNVWVRNNFLSKLPHRILKKSSAAVPALQNSNNQKKQKSPQAMYAEFLPLNADALVLMALGCYHHVSLIQDEHFDFLGIYEFQFGTPVQYSARRADYNLLFHHLTALLFVPHITFSFTVCWYIRKFQLRIKLSHLFNHFSSLKCQLVRWGKAQTLEGEKDNVFGRTNVLGNTITVVFKNP</sequence>
<keyword evidence="1" id="KW-1133">Transmembrane helix</keyword>
<dbReference type="Proteomes" id="UP000472269">
    <property type="component" value="Unplaced"/>
</dbReference>
<reference evidence="2" key="2">
    <citation type="submission" date="2025-09" db="UniProtKB">
        <authorList>
            <consortium name="Ensembl"/>
        </authorList>
    </citation>
    <scope>IDENTIFICATION</scope>
</reference>